<reference evidence="1" key="1">
    <citation type="submission" date="2021-12" db="EMBL/GenBank/DDBJ databases">
        <authorList>
            <person name="King R."/>
        </authorList>
    </citation>
    <scope>NUCLEOTIDE SEQUENCE</scope>
</reference>
<name>A0A9N9WKF9_9NEOP</name>
<gene>
    <name evidence="1" type="ORF">DIATSA_LOCUS11821</name>
</gene>
<evidence type="ECO:0000313" key="1">
    <source>
        <dbReference type="EMBL" id="CAG9794446.1"/>
    </source>
</evidence>
<dbReference type="OrthoDB" id="7463874at2759"/>
<dbReference type="AlphaFoldDB" id="A0A9N9WKF9"/>
<protein>
    <submittedName>
        <fullName evidence="1">Uncharacterized protein</fullName>
    </submittedName>
</protein>
<keyword evidence="2" id="KW-1185">Reference proteome</keyword>
<accession>A0A9N9WKF9</accession>
<organism evidence="1 2">
    <name type="scientific">Diatraea saccharalis</name>
    <name type="common">sugarcane borer</name>
    <dbReference type="NCBI Taxonomy" id="40085"/>
    <lineage>
        <taxon>Eukaryota</taxon>
        <taxon>Metazoa</taxon>
        <taxon>Ecdysozoa</taxon>
        <taxon>Arthropoda</taxon>
        <taxon>Hexapoda</taxon>
        <taxon>Insecta</taxon>
        <taxon>Pterygota</taxon>
        <taxon>Neoptera</taxon>
        <taxon>Endopterygota</taxon>
        <taxon>Lepidoptera</taxon>
        <taxon>Glossata</taxon>
        <taxon>Ditrysia</taxon>
        <taxon>Pyraloidea</taxon>
        <taxon>Crambidae</taxon>
        <taxon>Crambinae</taxon>
        <taxon>Diatraea</taxon>
    </lineage>
</organism>
<proteinExistence type="predicted"/>
<evidence type="ECO:0000313" key="2">
    <source>
        <dbReference type="Proteomes" id="UP001153714"/>
    </source>
</evidence>
<reference evidence="1" key="2">
    <citation type="submission" date="2022-10" db="EMBL/GenBank/DDBJ databases">
        <authorList>
            <consortium name="ENA_rothamsted_submissions"/>
            <consortium name="culmorum"/>
            <person name="King R."/>
        </authorList>
    </citation>
    <scope>NUCLEOTIDE SEQUENCE</scope>
</reference>
<dbReference type="EMBL" id="OU893337">
    <property type="protein sequence ID" value="CAG9794446.1"/>
    <property type="molecule type" value="Genomic_DNA"/>
</dbReference>
<dbReference type="Proteomes" id="UP001153714">
    <property type="component" value="Chromosome 6"/>
</dbReference>
<sequence>MIYIETELQERAREETFRLKRVKQNKQKKSGTDKQAICICDKIQEEEEEEDSKTICPICSAHDISEETLAPNLSAGQKSPKDDEDSKRLQYLVEHVDKIIESLMKQKGTSKDAEKLIDTCNIFKGSIKSFTSTPQLQMKTSTATLSSIKRDNTNSIIKSDTACCRPKETEEIGKNLKEISPVRVTSSEYHKHCLESDNQMKCVMESQSKTNTQKKQPCCVRETASEYHNRCLEPDPRSKCVSASQLKSEVNTKTHSTCPVCSKKSKSVGTFDGKSSTKTCYSGKKNGISPKKFPELSFKSNKQDPGMMVKPSICSSQEKLNRGVKKSGATEAIWRDTWTSTTDLKVIPSKSALKGTSNSKNDRSTCAIKVIVKPSSRYKSDGQSIGSASTMSECLTCNYSSKTKGLSDINTSLCKSCRNKSESKTKRGISDPSFCRRCQMNNNKIKTKTSNNKCPRCEKEKTAYKHICPVCQSDDSSVSEFQGRINLSSDKSKCFVCGKDKNDKSQTVVDSPGIKCSILSFIKSKIFGQEGEELPCPCCGITKATGKCEHSCNFSKTTKSSEDLNTSGSFSLSNKSCGVETDQCRSCGSSNSPTYISDSESEVCCGTQTMTDPTPKHSCKFDDKVKVTRISEPVRSVTNTLQPSQSTSKMRDVGVNTKVADRYDVRPVHMMPNSSRISCTCKPQNPSKVCSCNSEPICSSKPKSLRRVRSLDR</sequence>